<evidence type="ECO:0000313" key="3">
    <source>
        <dbReference type="Proteomes" id="UP000297245"/>
    </source>
</evidence>
<evidence type="ECO:0000313" key="2">
    <source>
        <dbReference type="EMBL" id="THU95800.1"/>
    </source>
</evidence>
<feature type="compositionally biased region" description="Polar residues" evidence="1">
    <location>
        <begin position="105"/>
        <end position="145"/>
    </location>
</feature>
<proteinExistence type="predicted"/>
<gene>
    <name evidence="2" type="ORF">K435DRAFT_859150</name>
</gene>
<organism evidence="2 3">
    <name type="scientific">Dendrothele bispora (strain CBS 962.96)</name>
    <dbReference type="NCBI Taxonomy" id="1314807"/>
    <lineage>
        <taxon>Eukaryota</taxon>
        <taxon>Fungi</taxon>
        <taxon>Dikarya</taxon>
        <taxon>Basidiomycota</taxon>
        <taxon>Agaricomycotina</taxon>
        <taxon>Agaricomycetes</taxon>
        <taxon>Agaricomycetidae</taxon>
        <taxon>Agaricales</taxon>
        <taxon>Agaricales incertae sedis</taxon>
        <taxon>Dendrothele</taxon>
    </lineage>
</organism>
<dbReference type="AlphaFoldDB" id="A0A4S8M1K4"/>
<feature type="region of interest" description="Disordered" evidence="1">
    <location>
        <begin position="1"/>
        <end position="145"/>
    </location>
</feature>
<evidence type="ECO:0000256" key="1">
    <source>
        <dbReference type="SAM" id="MobiDB-lite"/>
    </source>
</evidence>
<dbReference type="Proteomes" id="UP000297245">
    <property type="component" value="Unassembled WGS sequence"/>
</dbReference>
<accession>A0A4S8M1K4</accession>
<reference evidence="2 3" key="1">
    <citation type="journal article" date="2019" name="Nat. Ecol. Evol.">
        <title>Megaphylogeny resolves global patterns of mushroom evolution.</title>
        <authorList>
            <person name="Varga T."/>
            <person name="Krizsan K."/>
            <person name="Foldi C."/>
            <person name="Dima B."/>
            <person name="Sanchez-Garcia M."/>
            <person name="Sanchez-Ramirez S."/>
            <person name="Szollosi G.J."/>
            <person name="Szarkandi J.G."/>
            <person name="Papp V."/>
            <person name="Albert L."/>
            <person name="Andreopoulos W."/>
            <person name="Angelini C."/>
            <person name="Antonin V."/>
            <person name="Barry K.W."/>
            <person name="Bougher N.L."/>
            <person name="Buchanan P."/>
            <person name="Buyck B."/>
            <person name="Bense V."/>
            <person name="Catcheside P."/>
            <person name="Chovatia M."/>
            <person name="Cooper J."/>
            <person name="Damon W."/>
            <person name="Desjardin D."/>
            <person name="Finy P."/>
            <person name="Geml J."/>
            <person name="Haridas S."/>
            <person name="Hughes K."/>
            <person name="Justo A."/>
            <person name="Karasinski D."/>
            <person name="Kautmanova I."/>
            <person name="Kiss B."/>
            <person name="Kocsube S."/>
            <person name="Kotiranta H."/>
            <person name="LaButti K.M."/>
            <person name="Lechner B.E."/>
            <person name="Liimatainen K."/>
            <person name="Lipzen A."/>
            <person name="Lukacs Z."/>
            <person name="Mihaltcheva S."/>
            <person name="Morgado L.N."/>
            <person name="Niskanen T."/>
            <person name="Noordeloos M.E."/>
            <person name="Ohm R.A."/>
            <person name="Ortiz-Santana B."/>
            <person name="Ovrebo C."/>
            <person name="Racz N."/>
            <person name="Riley R."/>
            <person name="Savchenko A."/>
            <person name="Shiryaev A."/>
            <person name="Soop K."/>
            <person name="Spirin V."/>
            <person name="Szebenyi C."/>
            <person name="Tomsovsky M."/>
            <person name="Tulloss R.E."/>
            <person name="Uehling J."/>
            <person name="Grigoriev I.V."/>
            <person name="Vagvolgyi C."/>
            <person name="Papp T."/>
            <person name="Martin F.M."/>
            <person name="Miettinen O."/>
            <person name="Hibbett D.S."/>
            <person name="Nagy L.G."/>
        </authorList>
    </citation>
    <scope>NUCLEOTIDE SEQUENCE [LARGE SCALE GENOMIC DNA]</scope>
    <source>
        <strain evidence="2 3">CBS 962.96</strain>
    </source>
</reference>
<sequence length="184" mass="20003">MAPIDILDDKTHITADRASSDDFAFSGSHRDSNDNSHHTTDQPFSQNENGFEFNDSHGHDAGANNHASTLYRRSGNSKGRDTGQYSKKTENVYDRNSADSAADISRSNSASEETSRSYHNTNGYTENDNRNVQGSNVENHGTYNENHGKESLLEFERVATGGLLSARSSGIWVKGLSLTATAGA</sequence>
<keyword evidence="3" id="KW-1185">Reference proteome</keyword>
<dbReference type="EMBL" id="ML179191">
    <property type="protein sequence ID" value="THU95800.1"/>
    <property type="molecule type" value="Genomic_DNA"/>
</dbReference>
<feature type="compositionally biased region" description="Basic and acidic residues" evidence="1">
    <location>
        <begin position="7"/>
        <end position="20"/>
    </location>
</feature>
<name>A0A4S8M1K4_DENBC</name>
<feature type="compositionally biased region" description="Basic and acidic residues" evidence="1">
    <location>
        <begin position="28"/>
        <end position="40"/>
    </location>
</feature>
<protein>
    <submittedName>
        <fullName evidence="2">Uncharacterized protein</fullName>
    </submittedName>
</protein>
<feature type="compositionally biased region" description="Basic and acidic residues" evidence="1">
    <location>
        <begin position="87"/>
        <end position="97"/>
    </location>
</feature>